<dbReference type="Proteomes" id="UP000249390">
    <property type="component" value="Unassembled WGS sequence"/>
</dbReference>
<keyword evidence="3" id="KW-0964">Secreted</keyword>
<sequence length="121" mass="13939">MKPTSRNYIILLFLFQFYLIVIHYYPWLSPAMAISERARPSLCNGSIADCNIVDTELLLESEVSRRFLEEMKHITPGALKRDEPVCYSGGPGKPYTRSCVPEPSHHYDRGCSSYYRCRDAQ</sequence>
<evidence type="ECO:0000256" key="2">
    <source>
        <dbReference type="ARBA" id="ARBA00009178"/>
    </source>
</evidence>
<keyword evidence="6" id="KW-1015">Disulfide bond</keyword>
<comment type="subcellular location">
    <subcellularLocation>
        <location evidence="1">Secreted</location>
    </subcellularLocation>
</comment>
<evidence type="ECO:0008006" key="10">
    <source>
        <dbReference type="Google" id="ProtNLM"/>
    </source>
</evidence>
<gene>
    <name evidence="8" type="ORF">DM860_016338</name>
</gene>
<organism evidence="8 9">
    <name type="scientific">Cuscuta australis</name>
    <dbReference type="NCBI Taxonomy" id="267555"/>
    <lineage>
        <taxon>Eukaryota</taxon>
        <taxon>Viridiplantae</taxon>
        <taxon>Streptophyta</taxon>
        <taxon>Embryophyta</taxon>
        <taxon>Tracheophyta</taxon>
        <taxon>Spermatophyta</taxon>
        <taxon>Magnoliopsida</taxon>
        <taxon>eudicotyledons</taxon>
        <taxon>Gunneridae</taxon>
        <taxon>Pentapetalae</taxon>
        <taxon>asterids</taxon>
        <taxon>lamiids</taxon>
        <taxon>Solanales</taxon>
        <taxon>Convolvulaceae</taxon>
        <taxon>Cuscuteae</taxon>
        <taxon>Cuscuta</taxon>
        <taxon>Cuscuta subgen. Grammica</taxon>
        <taxon>Cuscuta sect. Cleistogrammica</taxon>
    </lineage>
</organism>
<evidence type="ECO:0000256" key="3">
    <source>
        <dbReference type="ARBA" id="ARBA00022525"/>
    </source>
</evidence>
<keyword evidence="7" id="KW-0812">Transmembrane</keyword>
<comment type="similarity">
    <text evidence="2">Belongs to the plant rapid alkalinization factor (RALF) family.</text>
</comment>
<keyword evidence="9" id="KW-1185">Reference proteome</keyword>
<keyword evidence="7" id="KW-1133">Transmembrane helix</keyword>
<dbReference type="InterPro" id="IPR008801">
    <property type="entry name" value="RALF"/>
</dbReference>
<accession>A0A328DDH5</accession>
<evidence type="ECO:0000256" key="7">
    <source>
        <dbReference type="SAM" id="Phobius"/>
    </source>
</evidence>
<keyword evidence="4" id="KW-0372">Hormone</keyword>
<dbReference type="GO" id="GO:0019722">
    <property type="term" value="P:calcium-mediated signaling"/>
    <property type="evidence" value="ECO:0007669"/>
    <property type="project" value="TreeGrafter"/>
</dbReference>
<proteinExistence type="inferred from homology"/>
<dbReference type="AlphaFoldDB" id="A0A328DDH5"/>
<dbReference type="GO" id="GO:0005576">
    <property type="term" value="C:extracellular region"/>
    <property type="evidence" value="ECO:0007669"/>
    <property type="project" value="UniProtKB-SubCell"/>
</dbReference>
<dbReference type="GO" id="GO:0009506">
    <property type="term" value="C:plasmodesma"/>
    <property type="evidence" value="ECO:0007669"/>
    <property type="project" value="TreeGrafter"/>
</dbReference>
<evidence type="ECO:0000313" key="9">
    <source>
        <dbReference type="Proteomes" id="UP000249390"/>
    </source>
</evidence>
<evidence type="ECO:0000256" key="5">
    <source>
        <dbReference type="ARBA" id="ARBA00022729"/>
    </source>
</evidence>
<comment type="caution">
    <text evidence="8">The sequence shown here is derived from an EMBL/GenBank/DDBJ whole genome shotgun (WGS) entry which is preliminary data.</text>
</comment>
<protein>
    <recommendedName>
        <fullName evidence="10">Rapid ALkalinization Factor</fullName>
    </recommendedName>
</protein>
<evidence type="ECO:0000313" key="8">
    <source>
        <dbReference type="EMBL" id="RAL41963.1"/>
    </source>
</evidence>
<evidence type="ECO:0000256" key="1">
    <source>
        <dbReference type="ARBA" id="ARBA00004613"/>
    </source>
</evidence>
<dbReference type="PANTHER" id="PTHR33136">
    <property type="entry name" value="RAPID ALKALINIZATION FACTOR-LIKE"/>
    <property type="match status" value="1"/>
</dbReference>
<dbReference type="Pfam" id="PF05498">
    <property type="entry name" value="RALF"/>
    <property type="match status" value="1"/>
</dbReference>
<name>A0A328DDH5_9ASTE</name>
<evidence type="ECO:0000256" key="6">
    <source>
        <dbReference type="ARBA" id="ARBA00023157"/>
    </source>
</evidence>
<dbReference type="GO" id="GO:0005179">
    <property type="term" value="F:hormone activity"/>
    <property type="evidence" value="ECO:0007669"/>
    <property type="project" value="UniProtKB-KW"/>
</dbReference>
<dbReference type="PANTHER" id="PTHR33136:SF4">
    <property type="entry name" value="PROTEIN RALF-LIKE 32"/>
    <property type="match status" value="1"/>
</dbReference>
<evidence type="ECO:0000256" key="4">
    <source>
        <dbReference type="ARBA" id="ARBA00022702"/>
    </source>
</evidence>
<dbReference type="EMBL" id="NQVE01000182">
    <property type="protein sequence ID" value="RAL41963.1"/>
    <property type="molecule type" value="Genomic_DNA"/>
</dbReference>
<keyword evidence="7" id="KW-0472">Membrane</keyword>
<keyword evidence="5" id="KW-0732">Signal</keyword>
<feature type="transmembrane region" description="Helical" evidence="7">
    <location>
        <begin position="7"/>
        <end position="27"/>
    </location>
</feature>
<reference evidence="8 9" key="1">
    <citation type="submission" date="2018-06" db="EMBL/GenBank/DDBJ databases">
        <title>The Genome of Cuscuta australis (Dodder) Provides Insight into the Evolution of Plant Parasitism.</title>
        <authorList>
            <person name="Liu H."/>
        </authorList>
    </citation>
    <scope>NUCLEOTIDE SEQUENCE [LARGE SCALE GENOMIC DNA]</scope>
    <source>
        <strain evidence="9">cv. Yunnan</strain>
        <tissue evidence="8">Vines</tissue>
    </source>
</reference>